<comment type="caution">
    <text evidence="3">The sequence shown here is derived from an EMBL/GenBank/DDBJ whole genome shotgun (WGS) entry which is preliminary data.</text>
</comment>
<dbReference type="AlphaFoldDB" id="A0A540LVR5"/>
<keyword evidence="1" id="KW-0175">Coiled coil</keyword>
<evidence type="ECO:0000313" key="3">
    <source>
        <dbReference type="EMBL" id="TQD90601.1"/>
    </source>
</evidence>
<feature type="coiled-coil region" evidence="1">
    <location>
        <begin position="170"/>
        <end position="197"/>
    </location>
</feature>
<keyword evidence="4" id="KW-1185">Reference proteome</keyword>
<dbReference type="EMBL" id="VIEB01000447">
    <property type="protein sequence ID" value="TQD90601.1"/>
    <property type="molecule type" value="Genomic_DNA"/>
</dbReference>
<feature type="compositionally biased region" description="Basic and acidic residues" evidence="2">
    <location>
        <begin position="255"/>
        <end position="272"/>
    </location>
</feature>
<feature type="region of interest" description="Disordered" evidence="2">
    <location>
        <begin position="91"/>
        <end position="130"/>
    </location>
</feature>
<dbReference type="Proteomes" id="UP000315295">
    <property type="component" value="Unassembled WGS sequence"/>
</dbReference>
<feature type="compositionally biased region" description="Polar residues" evidence="2">
    <location>
        <begin position="112"/>
        <end position="123"/>
    </location>
</feature>
<name>A0A540LVR5_MALBA</name>
<proteinExistence type="predicted"/>
<accession>A0A540LVR5</accession>
<gene>
    <name evidence="3" type="ORF">C1H46_023844</name>
</gene>
<protein>
    <submittedName>
        <fullName evidence="3">Uncharacterized protein</fullName>
    </submittedName>
</protein>
<reference evidence="3 4" key="1">
    <citation type="journal article" date="2019" name="G3 (Bethesda)">
        <title>Sequencing of a Wild Apple (Malus baccata) Genome Unravels the Differences Between Cultivated and Wild Apple Species Regarding Disease Resistance and Cold Tolerance.</title>
        <authorList>
            <person name="Chen X."/>
        </authorList>
    </citation>
    <scope>NUCLEOTIDE SEQUENCE [LARGE SCALE GENOMIC DNA]</scope>
    <source>
        <strain evidence="4">cv. Shandingzi</strain>
        <tissue evidence="3">Leaves</tissue>
    </source>
</reference>
<evidence type="ECO:0000256" key="1">
    <source>
        <dbReference type="SAM" id="Coils"/>
    </source>
</evidence>
<evidence type="ECO:0000313" key="4">
    <source>
        <dbReference type="Proteomes" id="UP000315295"/>
    </source>
</evidence>
<dbReference type="PANTHER" id="PTHR34210">
    <property type="entry name" value="OS01G0252900 PROTEIN"/>
    <property type="match status" value="1"/>
</dbReference>
<dbReference type="PANTHER" id="PTHR34210:SF1">
    <property type="entry name" value="OS03G0274700 PROTEIN"/>
    <property type="match status" value="1"/>
</dbReference>
<feature type="compositionally biased region" description="Low complexity" evidence="2">
    <location>
        <begin position="12"/>
        <end position="25"/>
    </location>
</feature>
<organism evidence="3 4">
    <name type="scientific">Malus baccata</name>
    <name type="common">Siberian crab apple</name>
    <name type="synonym">Pyrus baccata</name>
    <dbReference type="NCBI Taxonomy" id="106549"/>
    <lineage>
        <taxon>Eukaryota</taxon>
        <taxon>Viridiplantae</taxon>
        <taxon>Streptophyta</taxon>
        <taxon>Embryophyta</taxon>
        <taxon>Tracheophyta</taxon>
        <taxon>Spermatophyta</taxon>
        <taxon>Magnoliopsida</taxon>
        <taxon>eudicotyledons</taxon>
        <taxon>Gunneridae</taxon>
        <taxon>Pentapetalae</taxon>
        <taxon>rosids</taxon>
        <taxon>fabids</taxon>
        <taxon>Rosales</taxon>
        <taxon>Rosaceae</taxon>
        <taxon>Amygdaloideae</taxon>
        <taxon>Maleae</taxon>
        <taxon>Malus</taxon>
    </lineage>
</organism>
<feature type="region of interest" description="Disordered" evidence="2">
    <location>
        <begin position="219"/>
        <end position="289"/>
    </location>
</feature>
<feature type="compositionally biased region" description="Basic and acidic residues" evidence="2">
    <location>
        <begin position="27"/>
        <end position="68"/>
    </location>
</feature>
<evidence type="ECO:0000256" key="2">
    <source>
        <dbReference type="SAM" id="MobiDB-lite"/>
    </source>
</evidence>
<sequence length="289" mass="32796">MMRRQGQYGDSGANAAAASMHHMSGQRMEHNSSHFEERLEAFTPPPERENSYATSKSEDQWRWARDGSKGSNPVTTHMYNEGSHAWFAGQGGDTSRSYFQGQRPESKHSLEKQSSNDSQSQPLNEAMDLGCEDKPSLQTFEDFEKKFFDDIKKLVHEQSDAEDAENARHREKIGAVNAQYQEQLAALRARHAKRRDELLEKESNARQHQYQQLVTDRYPNSSIGASDHHGYSGVAASAPVGEADRGYNTDQYDSYSERARFLGGSRDHRFEPRGPYPGGRVYDTGSRYY</sequence>
<feature type="region of interest" description="Disordered" evidence="2">
    <location>
        <begin position="1"/>
        <end position="77"/>
    </location>
</feature>
<dbReference type="STRING" id="106549.A0A540LVR5"/>